<evidence type="ECO:0000259" key="1">
    <source>
        <dbReference type="Pfam" id="PF13843"/>
    </source>
</evidence>
<keyword evidence="3" id="KW-1185">Reference proteome</keyword>
<sequence>MQEVISNDSAVILKKWFDNNSVIMGSNFKGIGDTDTCKHWDKKKKYLYVPRPEVVRHYSTCMGGVDKFDFLISIYLTFICSIKWTQYLFAHILDMAIINSWLDYVCEAKCLGLPTKKTLDLMHFRQHVA</sequence>
<feature type="domain" description="PiggyBac transposable element-derived protein" evidence="1">
    <location>
        <begin position="8"/>
        <end position="101"/>
    </location>
</feature>
<reference evidence="2 3" key="1">
    <citation type="submission" date="2023-02" db="EMBL/GenBank/DDBJ databases">
        <title>LHISI_Scaffold_Assembly.</title>
        <authorList>
            <person name="Stuart O.P."/>
            <person name="Cleave R."/>
            <person name="Magrath M.J.L."/>
            <person name="Mikheyev A.S."/>
        </authorList>
    </citation>
    <scope>NUCLEOTIDE SEQUENCE [LARGE SCALE GENOMIC DNA]</scope>
    <source>
        <strain evidence="2">Daus_M_001</strain>
        <tissue evidence="2">Leg muscle</tissue>
    </source>
</reference>
<organism evidence="2 3">
    <name type="scientific">Dryococelus australis</name>
    <dbReference type="NCBI Taxonomy" id="614101"/>
    <lineage>
        <taxon>Eukaryota</taxon>
        <taxon>Metazoa</taxon>
        <taxon>Ecdysozoa</taxon>
        <taxon>Arthropoda</taxon>
        <taxon>Hexapoda</taxon>
        <taxon>Insecta</taxon>
        <taxon>Pterygota</taxon>
        <taxon>Neoptera</taxon>
        <taxon>Polyneoptera</taxon>
        <taxon>Phasmatodea</taxon>
        <taxon>Verophasmatodea</taxon>
        <taxon>Anareolatae</taxon>
        <taxon>Phasmatidae</taxon>
        <taxon>Eurycanthinae</taxon>
        <taxon>Dryococelus</taxon>
    </lineage>
</organism>
<evidence type="ECO:0000313" key="2">
    <source>
        <dbReference type="EMBL" id="KAJ8889503.1"/>
    </source>
</evidence>
<dbReference type="EMBL" id="JARBHB010000003">
    <property type="protein sequence ID" value="KAJ8889503.1"/>
    <property type="molecule type" value="Genomic_DNA"/>
</dbReference>
<evidence type="ECO:0000313" key="3">
    <source>
        <dbReference type="Proteomes" id="UP001159363"/>
    </source>
</evidence>
<proteinExistence type="predicted"/>
<gene>
    <name evidence="2" type="ORF">PR048_009002</name>
</gene>
<dbReference type="PANTHER" id="PTHR47272:SF2">
    <property type="entry name" value="PIGGYBAC TRANSPOSABLE ELEMENT-DERIVED PROTEIN 3-LIKE"/>
    <property type="match status" value="1"/>
</dbReference>
<comment type="caution">
    <text evidence="2">The sequence shown here is derived from an EMBL/GenBank/DDBJ whole genome shotgun (WGS) entry which is preliminary data.</text>
</comment>
<dbReference type="Pfam" id="PF13843">
    <property type="entry name" value="DDE_Tnp_1_7"/>
    <property type="match status" value="1"/>
</dbReference>
<dbReference type="Proteomes" id="UP001159363">
    <property type="component" value="Chromosome 3"/>
</dbReference>
<accession>A0ABQ9HYP4</accession>
<protein>
    <recommendedName>
        <fullName evidence="1">PiggyBac transposable element-derived protein domain-containing protein</fullName>
    </recommendedName>
</protein>
<dbReference type="InterPro" id="IPR029526">
    <property type="entry name" value="PGBD"/>
</dbReference>
<dbReference type="PANTHER" id="PTHR47272">
    <property type="entry name" value="DDE_TNP_1_7 DOMAIN-CONTAINING PROTEIN"/>
    <property type="match status" value="1"/>
</dbReference>
<name>A0ABQ9HYP4_9NEOP</name>